<dbReference type="EMBL" id="JACLQD010000009">
    <property type="protein sequence ID" value="MBC2837650.1"/>
    <property type="molecule type" value="Genomic_DNA"/>
</dbReference>
<keyword evidence="4" id="KW-1185">Reference proteome</keyword>
<dbReference type="InterPro" id="IPR036928">
    <property type="entry name" value="AS_sf"/>
</dbReference>
<comment type="similarity">
    <text evidence="1">Belongs to the amidase family.</text>
</comment>
<evidence type="ECO:0000313" key="4">
    <source>
        <dbReference type="Proteomes" id="UP000555411"/>
    </source>
</evidence>
<dbReference type="PANTHER" id="PTHR11895:SF7">
    <property type="entry name" value="GLUTAMYL-TRNA(GLN) AMIDOTRANSFERASE SUBUNIT A, MITOCHONDRIAL"/>
    <property type="match status" value="1"/>
</dbReference>
<evidence type="ECO:0000259" key="2">
    <source>
        <dbReference type="Pfam" id="PF01425"/>
    </source>
</evidence>
<evidence type="ECO:0000313" key="3">
    <source>
        <dbReference type="EMBL" id="MBC2837650.1"/>
    </source>
</evidence>
<dbReference type="PANTHER" id="PTHR11895">
    <property type="entry name" value="TRANSAMIDASE"/>
    <property type="match status" value="1"/>
</dbReference>
<feature type="domain" description="Amidase" evidence="2">
    <location>
        <begin position="25"/>
        <end position="444"/>
    </location>
</feature>
<dbReference type="RefSeq" id="WP_185799265.1">
    <property type="nucleotide sequence ID" value="NZ_JACLQD010000009.1"/>
</dbReference>
<dbReference type="AlphaFoldDB" id="A0A842ICW1"/>
<dbReference type="Gene3D" id="3.90.1300.10">
    <property type="entry name" value="Amidase signature (AS) domain"/>
    <property type="match status" value="1"/>
</dbReference>
<evidence type="ECO:0000256" key="1">
    <source>
        <dbReference type="ARBA" id="ARBA00009199"/>
    </source>
</evidence>
<dbReference type="Proteomes" id="UP000555411">
    <property type="component" value="Unassembled WGS sequence"/>
</dbReference>
<proteinExistence type="inferred from homology"/>
<sequence>MTGFAFATIAELHAGFEARAFSPVEVLADVIRRLQVIEPRLNMFAHLDLEGAQAQARAAETRMMQGARLGPLDGVPTSVKDLIAVAGMPQRFGSRTTGAEPAAQDAPSVSRLRAGGAVFLGKSTTSEFGCKAVGDSPLTGITRNPWDPDKTPGGSSAGAAAMVACGLVPYALGTDGGGSLRIPAALTGLYGFKAQFGRVPVFPTSATPTLAHVGPLARRADDVAAVMSVIAGYDGRDPFSLAGPAPDFAGALVRRRPLRIAFCPTLGYARVDAEVADITARALRGFAGAGHHVDRIDPFFDDPAELWTAEFYAGVAVRLRPALEKTPDLLDPAVLGVLRAAVALDMRSYYETVFRRYAFRETVRALMEPYDVLVTPTLPVAAIDVGVDVPPSQAERTIVSWASFTYPFNLTGQPAVSMPIGLTAAGLPVGLQVVANAMDEETLLSLAAENDLRLGKAGLRPERAGYL</sequence>
<dbReference type="Pfam" id="PF01425">
    <property type="entry name" value="Amidase"/>
    <property type="match status" value="1"/>
</dbReference>
<protein>
    <submittedName>
        <fullName evidence="3">Amidase</fullName>
    </submittedName>
</protein>
<dbReference type="InterPro" id="IPR023631">
    <property type="entry name" value="Amidase_dom"/>
</dbReference>
<comment type="caution">
    <text evidence="3">The sequence shown here is derived from an EMBL/GenBank/DDBJ whole genome shotgun (WGS) entry which is preliminary data.</text>
</comment>
<name>A0A842ICW1_9RHOB</name>
<dbReference type="InterPro" id="IPR000120">
    <property type="entry name" value="Amidase"/>
</dbReference>
<gene>
    <name evidence="3" type="ORF">H7F16_19210</name>
</gene>
<dbReference type="GO" id="GO:0003824">
    <property type="term" value="F:catalytic activity"/>
    <property type="evidence" value="ECO:0007669"/>
    <property type="project" value="InterPro"/>
</dbReference>
<reference evidence="3 4" key="1">
    <citation type="journal article" date="2017" name="Int. J. Syst. Evol. Microbiol.">
        <title>Gemmobacter straminiformis sp. nov., isolated from an artificial fountain.</title>
        <authorList>
            <person name="Kang J.Y."/>
            <person name="Kim M.J."/>
            <person name="Chun J."/>
            <person name="Son K.P."/>
            <person name="Jahng K.Y."/>
        </authorList>
    </citation>
    <scope>NUCLEOTIDE SEQUENCE [LARGE SCALE GENOMIC DNA]</scope>
    <source>
        <strain evidence="3 4">CAM-8</strain>
    </source>
</reference>
<dbReference type="SUPFAM" id="SSF75304">
    <property type="entry name" value="Amidase signature (AS) enzymes"/>
    <property type="match status" value="1"/>
</dbReference>
<organism evidence="3 4">
    <name type="scientific">Paragemmobacter straminiformis</name>
    <dbReference type="NCBI Taxonomy" id="2045119"/>
    <lineage>
        <taxon>Bacteria</taxon>
        <taxon>Pseudomonadati</taxon>
        <taxon>Pseudomonadota</taxon>
        <taxon>Alphaproteobacteria</taxon>
        <taxon>Rhodobacterales</taxon>
        <taxon>Paracoccaceae</taxon>
        <taxon>Paragemmobacter</taxon>
    </lineage>
</organism>
<accession>A0A842ICW1</accession>